<dbReference type="SMART" id="SM01321">
    <property type="entry name" value="Y1_Tnp"/>
    <property type="match status" value="1"/>
</dbReference>
<dbReference type="eggNOG" id="COG1943">
    <property type="taxonomic scope" value="Bacteria"/>
</dbReference>
<evidence type="ECO:0000259" key="2">
    <source>
        <dbReference type="SMART" id="SM01321"/>
    </source>
</evidence>
<dbReference type="AlphaFoldDB" id="I4VLY0"/>
<feature type="region of interest" description="Disordered" evidence="1">
    <location>
        <begin position="122"/>
        <end position="142"/>
    </location>
</feature>
<organism evidence="3 4">
    <name type="scientific">Rhodanobacter fulvus Jip2</name>
    <dbReference type="NCBI Taxonomy" id="1163408"/>
    <lineage>
        <taxon>Bacteria</taxon>
        <taxon>Pseudomonadati</taxon>
        <taxon>Pseudomonadota</taxon>
        <taxon>Gammaproteobacteria</taxon>
        <taxon>Lysobacterales</taxon>
        <taxon>Rhodanobacteraceae</taxon>
        <taxon>Rhodanobacter</taxon>
    </lineage>
</organism>
<evidence type="ECO:0000313" key="3">
    <source>
        <dbReference type="EMBL" id="EIL88221.1"/>
    </source>
</evidence>
<name>I4VLY0_9GAMM</name>
<sequence length="154" mass="17042">MPTFPISGSFHLRRGRRSIPSQLYLVTTITPQCKPHFLNTEPARTTVRSMSSVDLWFPSHCLCWVLMPDHWHGLIELGAGKSLSSTMQRVKGATARIVGQSCTFDGSLWDKGFHDRPASRRIHRKGGPLHHRQSGAGRVGGRPHGLSLLGCLVP</sequence>
<dbReference type="GO" id="GO:0004803">
    <property type="term" value="F:transposase activity"/>
    <property type="evidence" value="ECO:0007669"/>
    <property type="project" value="InterPro"/>
</dbReference>
<dbReference type="Proteomes" id="UP000004210">
    <property type="component" value="Unassembled WGS sequence"/>
</dbReference>
<dbReference type="Pfam" id="PF01797">
    <property type="entry name" value="Y1_Tnp"/>
    <property type="match status" value="1"/>
</dbReference>
<dbReference type="EMBL" id="AJXU01000058">
    <property type="protein sequence ID" value="EIL88221.1"/>
    <property type="molecule type" value="Genomic_DNA"/>
</dbReference>
<dbReference type="GO" id="GO:0043565">
    <property type="term" value="F:sequence-specific DNA binding"/>
    <property type="evidence" value="ECO:0007669"/>
    <property type="project" value="TreeGrafter"/>
</dbReference>
<protein>
    <recommendedName>
        <fullName evidence="2">Transposase IS200-like domain-containing protein</fullName>
    </recommendedName>
</protein>
<dbReference type="InterPro" id="IPR002686">
    <property type="entry name" value="Transposase_17"/>
</dbReference>
<dbReference type="InterPro" id="IPR052715">
    <property type="entry name" value="RAYT_transposase"/>
</dbReference>
<feature type="domain" description="Transposase IS200-like" evidence="2">
    <location>
        <begin position="19"/>
        <end position="125"/>
    </location>
</feature>
<proteinExistence type="predicted"/>
<dbReference type="Gene3D" id="3.30.70.1290">
    <property type="entry name" value="Transposase IS200-like"/>
    <property type="match status" value="1"/>
</dbReference>
<reference evidence="3 4" key="1">
    <citation type="journal article" date="2012" name="J. Bacteriol.">
        <title>Genome sequences for six rhodanobacter strains, isolated from soils and the terrestrial subsurface, with variable denitrification capabilities.</title>
        <authorList>
            <person name="Kostka J.E."/>
            <person name="Green S.J."/>
            <person name="Rishishwar L."/>
            <person name="Prakash O."/>
            <person name="Katz L.S."/>
            <person name="Marino-Ramirez L."/>
            <person name="Jordan I.K."/>
            <person name="Munk C."/>
            <person name="Ivanova N."/>
            <person name="Mikhailova N."/>
            <person name="Watson D.B."/>
            <person name="Brown S.D."/>
            <person name="Palumbo A.V."/>
            <person name="Brooks S.C."/>
        </authorList>
    </citation>
    <scope>NUCLEOTIDE SEQUENCE [LARGE SCALE GENOMIC DNA]</scope>
    <source>
        <strain evidence="4">Jip2T</strain>
    </source>
</reference>
<dbReference type="InterPro" id="IPR036515">
    <property type="entry name" value="Transposase_17_sf"/>
</dbReference>
<dbReference type="PANTHER" id="PTHR36966">
    <property type="entry name" value="REP-ASSOCIATED TYROSINE TRANSPOSASE"/>
    <property type="match status" value="1"/>
</dbReference>
<evidence type="ECO:0000256" key="1">
    <source>
        <dbReference type="SAM" id="MobiDB-lite"/>
    </source>
</evidence>
<dbReference type="PANTHER" id="PTHR36966:SF1">
    <property type="entry name" value="REP-ASSOCIATED TYROSINE TRANSPOSASE"/>
    <property type="match status" value="1"/>
</dbReference>
<accession>I4VLY0</accession>
<dbReference type="STRING" id="1163408.UU9_13306"/>
<keyword evidence="4" id="KW-1185">Reference proteome</keyword>
<gene>
    <name evidence="3" type="ORF">UU9_13306</name>
</gene>
<dbReference type="GO" id="GO:0006313">
    <property type="term" value="P:DNA transposition"/>
    <property type="evidence" value="ECO:0007669"/>
    <property type="project" value="InterPro"/>
</dbReference>
<comment type="caution">
    <text evidence="3">The sequence shown here is derived from an EMBL/GenBank/DDBJ whole genome shotgun (WGS) entry which is preliminary data.</text>
</comment>
<evidence type="ECO:0000313" key="4">
    <source>
        <dbReference type="Proteomes" id="UP000004210"/>
    </source>
</evidence>
<dbReference type="SUPFAM" id="SSF143422">
    <property type="entry name" value="Transposase IS200-like"/>
    <property type="match status" value="1"/>
</dbReference>
<feature type="compositionally biased region" description="Basic residues" evidence="1">
    <location>
        <begin position="122"/>
        <end position="133"/>
    </location>
</feature>